<evidence type="ECO:0000313" key="4">
    <source>
        <dbReference type="Proteomes" id="UP001438707"/>
    </source>
</evidence>
<accession>A0AAW1SB25</accession>
<dbReference type="AlphaFoldDB" id="A0AAW1SB25"/>
<organism evidence="3 4">
    <name type="scientific">Apatococcus lobatus</name>
    <dbReference type="NCBI Taxonomy" id="904363"/>
    <lineage>
        <taxon>Eukaryota</taxon>
        <taxon>Viridiplantae</taxon>
        <taxon>Chlorophyta</taxon>
        <taxon>core chlorophytes</taxon>
        <taxon>Trebouxiophyceae</taxon>
        <taxon>Chlorellales</taxon>
        <taxon>Chlorellaceae</taxon>
        <taxon>Apatococcus</taxon>
    </lineage>
</organism>
<keyword evidence="1" id="KW-1133">Transmembrane helix</keyword>
<keyword evidence="2" id="KW-0732">Signal</keyword>
<name>A0AAW1SB25_9CHLO</name>
<gene>
    <name evidence="3" type="ORF">WJX74_005731</name>
</gene>
<evidence type="ECO:0000256" key="1">
    <source>
        <dbReference type="SAM" id="Phobius"/>
    </source>
</evidence>
<dbReference type="PANTHER" id="PTHR12242:SF1">
    <property type="entry name" value="MYND-TYPE DOMAIN-CONTAINING PROTEIN"/>
    <property type="match status" value="1"/>
</dbReference>
<evidence type="ECO:0000256" key="2">
    <source>
        <dbReference type="SAM" id="SignalP"/>
    </source>
</evidence>
<feature type="transmembrane region" description="Helical" evidence="1">
    <location>
        <begin position="105"/>
        <end position="129"/>
    </location>
</feature>
<dbReference type="Proteomes" id="UP001438707">
    <property type="component" value="Unassembled WGS sequence"/>
</dbReference>
<reference evidence="3 4" key="1">
    <citation type="journal article" date="2024" name="Nat. Commun.">
        <title>Phylogenomics reveals the evolutionary origins of lichenization in chlorophyte algae.</title>
        <authorList>
            <person name="Puginier C."/>
            <person name="Libourel C."/>
            <person name="Otte J."/>
            <person name="Skaloud P."/>
            <person name="Haon M."/>
            <person name="Grisel S."/>
            <person name="Petersen M."/>
            <person name="Berrin J.G."/>
            <person name="Delaux P.M."/>
            <person name="Dal Grande F."/>
            <person name="Keller J."/>
        </authorList>
    </citation>
    <scope>NUCLEOTIDE SEQUENCE [LARGE SCALE GENOMIC DNA]</scope>
    <source>
        <strain evidence="3 4">SAG 2145</strain>
    </source>
</reference>
<feature type="transmembrane region" description="Helical" evidence="1">
    <location>
        <begin position="163"/>
        <end position="187"/>
    </location>
</feature>
<feature type="signal peptide" evidence="2">
    <location>
        <begin position="1"/>
        <end position="21"/>
    </location>
</feature>
<keyword evidence="4" id="KW-1185">Reference proteome</keyword>
<protein>
    <submittedName>
        <fullName evidence="3">Uncharacterized protein</fullName>
    </submittedName>
</protein>
<comment type="caution">
    <text evidence="3">The sequence shown here is derived from an EMBL/GenBank/DDBJ whole genome shotgun (WGS) entry which is preliminary data.</text>
</comment>
<keyword evidence="1" id="KW-0812">Transmembrane</keyword>
<keyword evidence="1" id="KW-0472">Membrane</keyword>
<proteinExistence type="predicted"/>
<dbReference type="GO" id="GO:0016020">
    <property type="term" value="C:membrane"/>
    <property type="evidence" value="ECO:0007669"/>
    <property type="project" value="TreeGrafter"/>
</dbReference>
<feature type="transmembrane region" description="Helical" evidence="1">
    <location>
        <begin position="74"/>
        <end position="93"/>
    </location>
</feature>
<feature type="chain" id="PRO_5043373982" evidence="2">
    <location>
        <begin position="22"/>
        <end position="317"/>
    </location>
</feature>
<evidence type="ECO:0000313" key="3">
    <source>
        <dbReference type="EMBL" id="KAK9843020.1"/>
    </source>
</evidence>
<dbReference type="PANTHER" id="PTHR12242">
    <property type="entry name" value="OS02G0130600 PROTEIN-RELATED"/>
    <property type="match status" value="1"/>
</dbReference>
<sequence>MGWVPVLAVSVTVLANLACWAGNHKSWLHSWSGLPCLYCVSNKSQLRPAEYWAFDQLDPFHLSSSVWISRKGVAIWRIISIIFFIAASVVEGTTGDGFGDRPAEWITFFTNWTWVLFGVWTVLGTYVTIRHLQEEANQEYGTALGTTATEAQLPKRAWRGSEIAYSLISQTTASSTLFLSAFFWLLLHRKGPVAYDNALKHGVNNIIVIVDTMTSRLQLVSYHFQVCHGCLARVPGGLQQGSRLPDASKRIRRRVWGRPAAYFGEDRHQMKWTSWPCSEVESMSRPSSFRQEVVDLEVWGGSVQTGVLLMTTTLLEP</sequence>
<dbReference type="EMBL" id="JALJOS010000002">
    <property type="protein sequence ID" value="KAK9843020.1"/>
    <property type="molecule type" value="Genomic_DNA"/>
</dbReference>